<evidence type="ECO:0000256" key="5">
    <source>
        <dbReference type="PIRSR" id="PIRSR617867-1"/>
    </source>
</evidence>
<dbReference type="InterPro" id="IPR036196">
    <property type="entry name" value="Ptyr_pPase_sf"/>
</dbReference>
<dbReference type="Pfam" id="PF01451">
    <property type="entry name" value="LMWPc"/>
    <property type="match status" value="1"/>
</dbReference>
<accession>A0A1B7LZ57</accession>
<keyword evidence="3" id="KW-0378">Hydrolase</keyword>
<evidence type="ECO:0000313" key="7">
    <source>
        <dbReference type="EMBL" id="OAV60627.1"/>
    </source>
</evidence>
<reference evidence="7 8" key="1">
    <citation type="submission" date="2016-04" db="EMBL/GenBank/DDBJ databases">
        <title>First whole genome shotgun sequence of the bacterium Enteractinococcus sp. strain UASWS1574.</title>
        <authorList>
            <person name="Crovadore J."/>
            <person name="Chablais R."/>
            <person name="Lefort F."/>
        </authorList>
    </citation>
    <scope>NUCLEOTIDE SEQUENCE [LARGE SCALE GENOMIC DNA]</scope>
    <source>
        <strain evidence="7 8">UASWS1574</strain>
    </source>
</reference>
<dbReference type="OrthoDB" id="9784339at2"/>
<keyword evidence="8" id="KW-1185">Reference proteome</keyword>
<evidence type="ECO:0000256" key="3">
    <source>
        <dbReference type="ARBA" id="ARBA00022801"/>
    </source>
</evidence>
<keyword evidence="4" id="KW-0904">Protein phosphatase</keyword>
<dbReference type="RefSeq" id="WP_043058159.1">
    <property type="nucleotide sequence ID" value="NZ_LXEY01000019.1"/>
</dbReference>
<evidence type="ECO:0000259" key="6">
    <source>
        <dbReference type="SMART" id="SM00226"/>
    </source>
</evidence>
<dbReference type="EC" id="3.1.3.48" evidence="2"/>
<proteinExistence type="inferred from homology"/>
<dbReference type="STRING" id="1837282.A6F49_11820"/>
<feature type="active site" description="Proton donor" evidence="5">
    <location>
        <position position="125"/>
    </location>
</feature>
<dbReference type="PANTHER" id="PTHR11717">
    <property type="entry name" value="LOW MOLECULAR WEIGHT PROTEIN TYROSINE PHOSPHATASE"/>
    <property type="match status" value="1"/>
</dbReference>
<dbReference type="GO" id="GO:0004725">
    <property type="term" value="F:protein tyrosine phosphatase activity"/>
    <property type="evidence" value="ECO:0007669"/>
    <property type="project" value="UniProtKB-EC"/>
</dbReference>
<sequence>MKILTVCLGNICRSPAAESVLIHELSKAGIDAEVRSAGTADYHIGKDAHHLTRKVGTERGYEFVSVADQITAQHIDEVDLVLAMDDSNLENILALTHNGDQRAKIVRFGAFGSTVEADGIANVPDPYGYPEDAFIAMYDQIEDAARGLVQAVQENSLETVLQRYGGK</sequence>
<dbReference type="AlphaFoldDB" id="A0A1B7LZ57"/>
<comment type="similarity">
    <text evidence="1">Belongs to the low molecular weight phosphotyrosine protein phosphatase family.</text>
</comment>
<dbReference type="EMBL" id="LXEY01000019">
    <property type="protein sequence ID" value="OAV60627.1"/>
    <property type="molecule type" value="Genomic_DNA"/>
</dbReference>
<evidence type="ECO:0000256" key="1">
    <source>
        <dbReference type="ARBA" id="ARBA00011063"/>
    </source>
</evidence>
<feature type="active site" description="Nucleophile" evidence="5">
    <location>
        <position position="13"/>
    </location>
</feature>
<dbReference type="PANTHER" id="PTHR11717:SF7">
    <property type="entry name" value="LOW MOLECULAR WEIGHT PHOSPHOTYROSINE PROTEIN PHOSPHATASE"/>
    <property type="match status" value="1"/>
</dbReference>
<comment type="caution">
    <text evidence="7">The sequence shown here is derived from an EMBL/GenBank/DDBJ whole genome shotgun (WGS) entry which is preliminary data.</text>
</comment>
<dbReference type="InterPro" id="IPR050438">
    <property type="entry name" value="LMW_PTPase"/>
</dbReference>
<dbReference type="SUPFAM" id="SSF52788">
    <property type="entry name" value="Phosphotyrosine protein phosphatases I"/>
    <property type="match status" value="1"/>
</dbReference>
<dbReference type="Proteomes" id="UP000078292">
    <property type="component" value="Unassembled WGS sequence"/>
</dbReference>
<dbReference type="InterPro" id="IPR017867">
    <property type="entry name" value="Tyr_phospatase_low_mol_wt"/>
</dbReference>
<feature type="domain" description="Phosphotyrosine protein phosphatase I" evidence="6">
    <location>
        <begin position="1"/>
        <end position="151"/>
    </location>
</feature>
<evidence type="ECO:0000313" key="8">
    <source>
        <dbReference type="Proteomes" id="UP000078292"/>
    </source>
</evidence>
<evidence type="ECO:0000256" key="2">
    <source>
        <dbReference type="ARBA" id="ARBA00013064"/>
    </source>
</evidence>
<evidence type="ECO:0000256" key="4">
    <source>
        <dbReference type="ARBA" id="ARBA00022912"/>
    </source>
</evidence>
<dbReference type="InterPro" id="IPR023485">
    <property type="entry name" value="Ptyr_pPase"/>
</dbReference>
<dbReference type="Gene3D" id="3.40.50.2300">
    <property type="match status" value="1"/>
</dbReference>
<protein>
    <recommendedName>
        <fullName evidence="2">protein-tyrosine-phosphatase</fullName>
        <ecNumber evidence="2">3.1.3.48</ecNumber>
    </recommendedName>
</protein>
<dbReference type="CDD" id="cd16343">
    <property type="entry name" value="LMWPTP"/>
    <property type="match status" value="1"/>
</dbReference>
<dbReference type="SMART" id="SM00226">
    <property type="entry name" value="LMWPc"/>
    <property type="match status" value="1"/>
</dbReference>
<name>A0A1B7LZ57_9MICC</name>
<organism evidence="7 8">
    <name type="scientific">Enteractinococcus helveticum</name>
    <dbReference type="NCBI Taxonomy" id="1837282"/>
    <lineage>
        <taxon>Bacteria</taxon>
        <taxon>Bacillati</taxon>
        <taxon>Actinomycetota</taxon>
        <taxon>Actinomycetes</taxon>
        <taxon>Micrococcales</taxon>
        <taxon>Micrococcaceae</taxon>
    </lineage>
</organism>
<feature type="active site" description="Nucleophile" evidence="5">
    <location>
        <position position="7"/>
    </location>
</feature>
<dbReference type="PRINTS" id="PR00719">
    <property type="entry name" value="LMWPTPASE"/>
</dbReference>
<gene>
    <name evidence="7" type="ORF">A6F49_11820</name>
</gene>